<reference evidence="2" key="1">
    <citation type="submission" date="2021-01" db="EMBL/GenBank/DDBJ databases">
        <title>Whole genome shotgun sequence of Virgisporangium aliadipatigenens NBRC 105644.</title>
        <authorList>
            <person name="Komaki H."/>
            <person name="Tamura T."/>
        </authorList>
    </citation>
    <scope>NUCLEOTIDE SEQUENCE</scope>
    <source>
        <strain evidence="2">NBRC 105644</strain>
    </source>
</reference>
<evidence type="ECO:0000313" key="2">
    <source>
        <dbReference type="EMBL" id="GIJ45749.1"/>
    </source>
</evidence>
<dbReference type="InterPro" id="IPR021903">
    <property type="entry name" value="DUF3515"/>
</dbReference>
<comment type="caution">
    <text evidence="2">The sequence shown here is derived from an EMBL/GenBank/DDBJ whole genome shotgun (WGS) entry which is preliminary data.</text>
</comment>
<evidence type="ECO:0008006" key="4">
    <source>
        <dbReference type="Google" id="ProtNLM"/>
    </source>
</evidence>
<feature type="transmembrane region" description="Helical" evidence="1">
    <location>
        <begin position="6"/>
        <end position="27"/>
    </location>
</feature>
<dbReference type="Pfam" id="PF12028">
    <property type="entry name" value="DUF3515"/>
    <property type="match status" value="1"/>
</dbReference>
<keyword evidence="1" id="KW-0812">Transmembrane</keyword>
<dbReference type="AlphaFoldDB" id="A0A8J3YI66"/>
<gene>
    <name evidence="2" type="ORF">Val02_26350</name>
</gene>
<dbReference type="Proteomes" id="UP000619260">
    <property type="component" value="Unassembled WGS sequence"/>
</dbReference>
<accession>A0A8J3YI66</accession>
<dbReference type="EMBL" id="BOPF01000008">
    <property type="protein sequence ID" value="GIJ45749.1"/>
    <property type="molecule type" value="Genomic_DNA"/>
</dbReference>
<protein>
    <recommendedName>
        <fullName evidence="4">DUF3515 domain-containing protein</fullName>
    </recommendedName>
</protein>
<keyword evidence="1" id="KW-0472">Membrane</keyword>
<proteinExistence type="predicted"/>
<evidence type="ECO:0000313" key="3">
    <source>
        <dbReference type="Proteomes" id="UP000619260"/>
    </source>
</evidence>
<sequence>MDPAARIATAVAVPVALVAGVLVYFGMRPAPAKPPRPASTAPVAMAAPALAERTATVCRALFARLPDRLGDLQRRPVTAGPEQNAAYGDPAVTLACGAPVEEAPQGAQLLEIERVCWYAKEGPDAAVWSVQGREVPLVVTVPNRYTGQNLVDLGGPITAAIAETRSICV</sequence>
<dbReference type="RefSeq" id="WP_239152826.1">
    <property type="nucleotide sequence ID" value="NZ_BOPF01000008.1"/>
</dbReference>
<keyword evidence="3" id="KW-1185">Reference proteome</keyword>
<evidence type="ECO:0000256" key="1">
    <source>
        <dbReference type="SAM" id="Phobius"/>
    </source>
</evidence>
<name>A0A8J3YI66_9ACTN</name>
<organism evidence="2 3">
    <name type="scientific">Virgisporangium aliadipatigenens</name>
    <dbReference type="NCBI Taxonomy" id="741659"/>
    <lineage>
        <taxon>Bacteria</taxon>
        <taxon>Bacillati</taxon>
        <taxon>Actinomycetota</taxon>
        <taxon>Actinomycetes</taxon>
        <taxon>Micromonosporales</taxon>
        <taxon>Micromonosporaceae</taxon>
        <taxon>Virgisporangium</taxon>
    </lineage>
</organism>
<keyword evidence="1" id="KW-1133">Transmembrane helix</keyword>